<evidence type="ECO:0000313" key="2">
    <source>
        <dbReference type="EMBL" id="GIG54807.1"/>
    </source>
</evidence>
<evidence type="ECO:0000313" key="3">
    <source>
        <dbReference type="Proteomes" id="UP000652354"/>
    </source>
</evidence>
<reference evidence="2" key="1">
    <citation type="submission" date="2021-01" db="EMBL/GenBank/DDBJ databases">
        <title>Whole genome shotgun sequence of Demequina activiva NBRC 110675.</title>
        <authorList>
            <person name="Komaki H."/>
            <person name="Tamura T."/>
        </authorList>
    </citation>
    <scope>NUCLEOTIDE SEQUENCE</scope>
    <source>
        <strain evidence="2">NBRC 110675</strain>
    </source>
</reference>
<dbReference type="EMBL" id="BONR01000003">
    <property type="protein sequence ID" value="GIG54807.1"/>
    <property type="molecule type" value="Genomic_DNA"/>
</dbReference>
<gene>
    <name evidence="2" type="ORF">Dac01nite_15590</name>
</gene>
<dbReference type="Proteomes" id="UP000652354">
    <property type="component" value="Unassembled WGS sequence"/>
</dbReference>
<feature type="region of interest" description="Disordered" evidence="1">
    <location>
        <begin position="155"/>
        <end position="184"/>
    </location>
</feature>
<name>A0A919UGG4_9MICO</name>
<evidence type="ECO:0008006" key="4">
    <source>
        <dbReference type="Google" id="ProtNLM"/>
    </source>
</evidence>
<evidence type="ECO:0000256" key="1">
    <source>
        <dbReference type="SAM" id="MobiDB-lite"/>
    </source>
</evidence>
<comment type="caution">
    <text evidence="2">The sequence shown here is derived from an EMBL/GenBank/DDBJ whole genome shotgun (WGS) entry which is preliminary data.</text>
</comment>
<keyword evidence="3" id="KW-1185">Reference proteome</keyword>
<accession>A0A919UGG4</accession>
<dbReference type="InterPro" id="IPR011989">
    <property type="entry name" value="ARM-like"/>
</dbReference>
<sequence>MARGFNYAPGASDEVELAGKPDLTRTMVQSLASGRNAVVREVIAQRGDLPLGTMVGLAHDRATEVRAALAANPAATEPVLEHLSTDRHVEVLHAVIANPQVPAGIVERLAFHRKDEVRSHAVRRLDELAPVHESVDHGTPELREREPMADVVPMRSQQVSLHDQGGPRPVRTAPVRGFLPAEEA</sequence>
<dbReference type="RefSeq" id="WP_203655529.1">
    <property type="nucleotide sequence ID" value="NZ_BONR01000003.1"/>
</dbReference>
<dbReference type="InterPro" id="IPR016024">
    <property type="entry name" value="ARM-type_fold"/>
</dbReference>
<dbReference type="AlphaFoldDB" id="A0A919UGG4"/>
<organism evidence="2 3">
    <name type="scientific">Demequina activiva</name>
    <dbReference type="NCBI Taxonomy" id="1582364"/>
    <lineage>
        <taxon>Bacteria</taxon>
        <taxon>Bacillati</taxon>
        <taxon>Actinomycetota</taxon>
        <taxon>Actinomycetes</taxon>
        <taxon>Micrococcales</taxon>
        <taxon>Demequinaceae</taxon>
        <taxon>Demequina</taxon>
    </lineage>
</organism>
<protein>
    <recommendedName>
        <fullName evidence="4">Leucine rich repeat variant</fullName>
    </recommendedName>
</protein>
<proteinExistence type="predicted"/>
<dbReference type="Gene3D" id="1.25.10.10">
    <property type="entry name" value="Leucine-rich Repeat Variant"/>
    <property type="match status" value="1"/>
</dbReference>
<dbReference type="SUPFAM" id="SSF48371">
    <property type="entry name" value="ARM repeat"/>
    <property type="match status" value="1"/>
</dbReference>